<protein>
    <recommendedName>
        <fullName evidence="10">Thiamine pyrophosphokinase</fullName>
        <ecNumber evidence="10">2.7.6.2</ecNumber>
    </recommendedName>
</protein>
<keyword evidence="12" id="KW-1185">Reference proteome</keyword>
<dbReference type="FunFam" id="2.60.120.320:FF:000002">
    <property type="entry name" value="Thiamine pyrophosphokinase"/>
    <property type="match status" value="1"/>
</dbReference>
<evidence type="ECO:0000256" key="1">
    <source>
        <dbReference type="ARBA" id="ARBA00005078"/>
    </source>
</evidence>
<keyword evidence="4 10" id="KW-0808">Transferase</keyword>
<keyword evidence="6 10" id="KW-0418">Kinase</keyword>
<dbReference type="GO" id="GO:0016301">
    <property type="term" value="F:kinase activity"/>
    <property type="evidence" value="ECO:0007669"/>
    <property type="project" value="UniProtKB-UniRule"/>
</dbReference>
<dbReference type="InterPro" id="IPR036759">
    <property type="entry name" value="TPK_catalytic_sf"/>
</dbReference>
<dbReference type="PANTHER" id="PTHR13622:SF8">
    <property type="entry name" value="THIAMIN PYROPHOSPHOKINASE 1"/>
    <property type="match status" value="1"/>
</dbReference>
<dbReference type="GO" id="GO:0030975">
    <property type="term" value="F:thiamine binding"/>
    <property type="evidence" value="ECO:0007669"/>
    <property type="project" value="UniProtKB-UniRule"/>
</dbReference>
<evidence type="ECO:0000256" key="10">
    <source>
        <dbReference type="PIRNR" id="PIRNR031057"/>
    </source>
</evidence>
<evidence type="ECO:0000313" key="12">
    <source>
        <dbReference type="Proteomes" id="UP000515163"/>
    </source>
</evidence>
<comment type="catalytic activity">
    <reaction evidence="10">
        <text>thiamine + ATP = thiamine diphosphate + AMP + H(+)</text>
        <dbReference type="Rhea" id="RHEA:11576"/>
        <dbReference type="ChEBI" id="CHEBI:15378"/>
        <dbReference type="ChEBI" id="CHEBI:18385"/>
        <dbReference type="ChEBI" id="CHEBI:30616"/>
        <dbReference type="ChEBI" id="CHEBI:58937"/>
        <dbReference type="ChEBI" id="CHEBI:456215"/>
    </reaction>
</comment>
<gene>
    <name evidence="13" type="primary">LOC116307858</name>
</gene>
<dbReference type="Pfam" id="PF04265">
    <property type="entry name" value="TPK_B1_binding"/>
    <property type="match status" value="1"/>
</dbReference>
<evidence type="ECO:0000256" key="6">
    <source>
        <dbReference type="ARBA" id="ARBA00022777"/>
    </source>
</evidence>
<evidence type="ECO:0000313" key="13">
    <source>
        <dbReference type="RefSeq" id="XP_031574037.1"/>
    </source>
</evidence>
<dbReference type="FunFam" id="3.40.50.10240:FF:000006">
    <property type="entry name" value="Thiamin pyrophosphokinase 1"/>
    <property type="match status" value="1"/>
</dbReference>
<dbReference type="UniPathway" id="UPA00060">
    <property type="reaction ID" value="UER00597"/>
</dbReference>
<name>A0A6P8J323_ACTTE</name>
<dbReference type="NCBIfam" id="TIGR01378">
    <property type="entry name" value="thi_PPkinase"/>
    <property type="match status" value="1"/>
</dbReference>
<keyword evidence="7 10" id="KW-0067">ATP-binding</keyword>
<dbReference type="Pfam" id="PF04263">
    <property type="entry name" value="TPK_catalytic"/>
    <property type="match status" value="1"/>
</dbReference>
<dbReference type="SMART" id="SM00983">
    <property type="entry name" value="TPK_B1_binding"/>
    <property type="match status" value="1"/>
</dbReference>
<evidence type="ECO:0000256" key="4">
    <source>
        <dbReference type="ARBA" id="ARBA00022679"/>
    </source>
</evidence>
<dbReference type="FunCoup" id="A0A6P8J323">
    <property type="interactions" value="817"/>
</dbReference>
<organism evidence="12 13">
    <name type="scientific">Actinia tenebrosa</name>
    <name type="common">Australian red waratah sea anemone</name>
    <dbReference type="NCBI Taxonomy" id="6105"/>
    <lineage>
        <taxon>Eukaryota</taxon>
        <taxon>Metazoa</taxon>
        <taxon>Cnidaria</taxon>
        <taxon>Anthozoa</taxon>
        <taxon>Hexacorallia</taxon>
        <taxon>Actiniaria</taxon>
        <taxon>Actiniidae</taxon>
        <taxon>Actinia</taxon>
    </lineage>
</organism>
<dbReference type="GO" id="GO:0005829">
    <property type="term" value="C:cytosol"/>
    <property type="evidence" value="ECO:0007669"/>
    <property type="project" value="UniProtKB-ARBA"/>
</dbReference>
<feature type="domain" description="Thiamin pyrophosphokinase thiamin-binding" evidence="11">
    <location>
        <begin position="166"/>
        <end position="234"/>
    </location>
</feature>
<sequence length="252" mass="27888">MMEPLKSLSSANIKEKIALLILNCPLEVLEKKLDVLWRNAAVKIAVDGSANHLYSLIQQNQEFLPDSITGDFDSARKEVLEFFKDKGVEIIHTPDQDHTDFTKGLKYLTSKPNAEYDVIVVLGGVMESRMDHTFANFHTLYLAAEMTDKNVFLIIDDSINILLQPGKHTIRVDSGLEGDWCGTIPLGQPCKSITTTGLKWNLDHESLSFSSMISTSNTWAEGSTAVTIDTSDPVLWSMGIKMPKVGNGEDGK</sequence>
<dbReference type="GO" id="GO:0004788">
    <property type="term" value="F:thiamine diphosphokinase activity"/>
    <property type="evidence" value="ECO:0007669"/>
    <property type="project" value="UniProtKB-UniRule"/>
</dbReference>
<comment type="subunit">
    <text evidence="3">Homodimer.</text>
</comment>
<reference evidence="13" key="1">
    <citation type="submission" date="2025-08" db="UniProtKB">
        <authorList>
            <consortium name="RefSeq"/>
        </authorList>
    </citation>
    <scope>IDENTIFICATION</scope>
    <source>
        <tissue evidence="13">Tentacle</tissue>
    </source>
</reference>
<evidence type="ECO:0000256" key="9">
    <source>
        <dbReference type="ARBA" id="ARBA00055888"/>
    </source>
</evidence>
<dbReference type="InterPro" id="IPR016966">
    <property type="entry name" value="Thiamin_pyrophosphokinase_euk"/>
</dbReference>
<dbReference type="EC" id="2.7.6.2" evidence="10"/>
<dbReference type="PIRSF" id="PIRSF031057">
    <property type="entry name" value="Thiamin_pyrophosphokinase"/>
    <property type="match status" value="1"/>
</dbReference>
<comment type="function">
    <text evidence="9">Catalyzes the phosphorylation of thiamine to thiamine pyrophosphate (TPP) utilizing UTP and therefore links the biosynthesis of TPP to pyrimidines metabolism. By producing thiamine pyrophosphate, a cofactor of the mitochondrial pyruvate dehydrogenase indirectly regulates pyruvate oxidation and lipogenesis. Although it can also catalyze thiamine phosphorylation using ATP and CTP in vitro, it does so with significantly lower efficiency and without physiological relevance evidence.</text>
</comment>
<dbReference type="Gene3D" id="3.40.50.10240">
    <property type="entry name" value="Thiamin pyrophosphokinase, catalytic domain"/>
    <property type="match status" value="1"/>
</dbReference>
<dbReference type="GO" id="GO:0009229">
    <property type="term" value="P:thiamine diphosphate biosynthetic process"/>
    <property type="evidence" value="ECO:0007669"/>
    <property type="project" value="UniProtKB-UniRule"/>
</dbReference>
<comment type="catalytic activity">
    <reaction evidence="8">
        <text>thiamine + UTP = thiamine diphosphate + UMP + H(+)</text>
        <dbReference type="Rhea" id="RHEA:79423"/>
        <dbReference type="ChEBI" id="CHEBI:15378"/>
        <dbReference type="ChEBI" id="CHEBI:18385"/>
        <dbReference type="ChEBI" id="CHEBI:46398"/>
        <dbReference type="ChEBI" id="CHEBI:57865"/>
        <dbReference type="ChEBI" id="CHEBI:58937"/>
    </reaction>
    <physiologicalReaction direction="left-to-right" evidence="8">
        <dbReference type="Rhea" id="RHEA:79424"/>
    </physiologicalReaction>
</comment>
<dbReference type="InterPro" id="IPR036371">
    <property type="entry name" value="TPK_B1-bd_sf"/>
</dbReference>
<dbReference type="InParanoid" id="A0A6P8J323"/>
<dbReference type="AlphaFoldDB" id="A0A6P8J323"/>
<dbReference type="InterPro" id="IPR007371">
    <property type="entry name" value="TPK_catalytic"/>
</dbReference>
<dbReference type="RefSeq" id="XP_031574037.1">
    <property type="nucleotide sequence ID" value="XM_031718177.1"/>
</dbReference>
<evidence type="ECO:0000256" key="3">
    <source>
        <dbReference type="ARBA" id="ARBA00011738"/>
    </source>
</evidence>
<dbReference type="InterPro" id="IPR006282">
    <property type="entry name" value="Thi_PPkinase"/>
</dbReference>
<dbReference type="SUPFAM" id="SSF63999">
    <property type="entry name" value="Thiamin pyrophosphokinase, catalytic domain"/>
    <property type="match status" value="1"/>
</dbReference>
<keyword evidence="5 10" id="KW-0547">Nucleotide-binding</keyword>
<evidence type="ECO:0000256" key="7">
    <source>
        <dbReference type="ARBA" id="ARBA00022840"/>
    </source>
</evidence>
<evidence type="ECO:0000256" key="5">
    <source>
        <dbReference type="ARBA" id="ARBA00022741"/>
    </source>
</evidence>
<dbReference type="SUPFAM" id="SSF63862">
    <property type="entry name" value="Thiamin pyrophosphokinase, substrate-binding domain"/>
    <property type="match status" value="1"/>
</dbReference>
<comment type="pathway">
    <text evidence="1 10">Cofactor biosynthesis; thiamine diphosphate biosynthesis; thiamine diphosphate from thiamine: step 1/1.</text>
</comment>
<dbReference type="InterPro" id="IPR007373">
    <property type="entry name" value="Thiamin_PyroPKinase_B1-bd"/>
</dbReference>
<evidence type="ECO:0000256" key="8">
    <source>
        <dbReference type="ARBA" id="ARBA00050898"/>
    </source>
</evidence>
<comment type="similarity">
    <text evidence="2 10">Belongs to the thiamine pyrophosphokinase family.</text>
</comment>
<dbReference type="GO" id="GO:0006772">
    <property type="term" value="P:thiamine metabolic process"/>
    <property type="evidence" value="ECO:0007669"/>
    <property type="project" value="InterPro"/>
</dbReference>
<dbReference type="KEGG" id="aten:116307858"/>
<evidence type="ECO:0000259" key="11">
    <source>
        <dbReference type="SMART" id="SM00983"/>
    </source>
</evidence>
<dbReference type="Gene3D" id="2.60.120.320">
    <property type="entry name" value="Thiamin pyrophosphokinase, thiamin-binding domain"/>
    <property type="match status" value="1"/>
</dbReference>
<dbReference type="PANTHER" id="PTHR13622">
    <property type="entry name" value="THIAMIN PYROPHOSPHOKINASE"/>
    <property type="match status" value="1"/>
</dbReference>
<dbReference type="CDD" id="cd07995">
    <property type="entry name" value="TPK"/>
    <property type="match status" value="1"/>
</dbReference>
<dbReference type="OrthoDB" id="25149at2759"/>
<proteinExistence type="inferred from homology"/>
<dbReference type="GeneID" id="116307858"/>
<accession>A0A6P8J323</accession>
<dbReference type="GO" id="GO:0005524">
    <property type="term" value="F:ATP binding"/>
    <property type="evidence" value="ECO:0007669"/>
    <property type="project" value="UniProtKB-UniRule"/>
</dbReference>
<evidence type="ECO:0000256" key="2">
    <source>
        <dbReference type="ARBA" id="ARBA00006785"/>
    </source>
</evidence>
<dbReference type="Proteomes" id="UP000515163">
    <property type="component" value="Unplaced"/>
</dbReference>